<dbReference type="SMART" id="SM00843">
    <property type="entry name" value="Ftsk_gamma"/>
    <property type="match status" value="1"/>
</dbReference>
<comment type="subunit">
    <text evidence="6">Homohexamer. Forms a ring that surrounds DNA.</text>
</comment>
<dbReference type="Pfam" id="PF01580">
    <property type="entry name" value="FtsK_SpoIIIE"/>
    <property type="match status" value="1"/>
</dbReference>
<reference evidence="9 10" key="1">
    <citation type="submission" date="2018-06" db="EMBL/GenBank/DDBJ databases">
        <title>Genomic Encyclopedia of Type Strains, Phase IV (KMG-IV): sequencing the most valuable type-strain genomes for metagenomic binning, comparative biology and taxonomic classification.</title>
        <authorList>
            <person name="Goeker M."/>
        </authorList>
    </citation>
    <scope>NUCLEOTIDE SEQUENCE [LARGE SCALE GENOMIC DNA]</scope>
    <source>
        <strain evidence="9 10">DSM 25619</strain>
    </source>
</reference>
<evidence type="ECO:0000256" key="4">
    <source>
        <dbReference type="ARBA" id="ARBA00023125"/>
    </source>
</evidence>
<evidence type="ECO:0000259" key="8">
    <source>
        <dbReference type="PROSITE" id="PS50901"/>
    </source>
</evidence>
<dbReference type="InterPro" id="IPR050206">
    <property type="entry name" value="FtsK/SpoIIIE/SftA"/>
</dbReference>
<accession>A0A366E5K5</accession>
<evidence type="ECO:0000313" key="10">
    <source>
        <dbReference type="Proteomes" id="UP000252893"/>
    </source>
</evidence>
<dbReference type="SUPFAM" id="SSF52540">
    <property type="entry name" value="P-loop containing nucleoside triphosphate hydrolases"/>
    <property type="match status" value="1"/>
</dbReference>
<dbReference type="InterPro" id="IPR036388">
    <property type="entry name" value="WH-like_DNA-bd_sf"/>
</dbReference>
<dbReference type="Pfam" id="PF09397">
    <property type="entry name" value="FtsK_gamma"/>
    <property type="match status" value="1"/>
</dbReference>
<dbReference type="PANTHER" id="PTHR22683:SF41">
    <property type="entry name" value="DNA TRANSLOCASE FTSK"/>
    <property type="match status" value="1"/>
</dbReference>
<dbReference type="SUPFAM" id="SSF46785">
    <property type="entry name" value="Winged helix' DNA-binding domain"/>
    <property type="match status" value="1"/>
</dbReference>
<evidence type="ECO:0000313" key="9">
    <source>
        <dbReference type="EMBL" id="RBO97666.1"/>
    </source>
</evidence>
<dbReference type="Proteomes" id="UP000252893">
    <property type="component" value="Unassembled WGS sequence"/>
</dbReference>
<dbReference type="InterPro" id="IPR036390">
    <property type="entry name" value="WH_DNA-bd_sf"/>
</dbReference>
<dbReference type="Gene3D" id="3.40.50.300">
    <property type="entry name" value="P-loop containing nucleotide triphosphate hydrolases"/>
    <property type="match status" value="1"/>
</dbReference>
<dbReference type="CDD" id="cd01127">
    <property type="entry name" value="TrwB_TraG_TraD_VirD4"/>
    <property type="match status" value="1"/>
</dbReference>
<evidence type="ECO:0000256" key="2">
    <source>
        <dbReference type="ARBA" id="ARBA00022741"/>
    </source>
</evidence>
<dbReference type="InterPro" id="IPR041027">
    <property type="entry name" value="FtsK_alpha"/>
</dbReference>
<evidence type="ECO:0000256" key="6">
    <source>
        <dbReference type="ARBA" id="ARBA00025923"/>
    </source>
</evidence>
<name>A0A366E5K5_9HYPH</name>
<protein>
    <submittedName>
        <fullName evidence="9">S-DNA-T family DNA segregation ATPase FtsK/SpoIIIE</fullName>
    </submittedName>
</protein>
<keyword evidence="10" id="KW-1185">Reference proteome</keyword>
<organism evidence="9 10">
    <name type="scientific">Pseudochrobactrum asaccharolyticum</name>
    <dbReference type="NCBI Taxonomy" id="354351"/>
    <lineage>
        <taxon>Bacteria</taxon>
        <taxon>Pseudomonadati</taxon>
        <taxon>Pseudomonadota</taxon>
        <taxon>Alphaproteobacteria</taxon>
        <taxon>Hyphomicrobiales</taxon>
        <taxon>Brucellaceae</taxon>
        <taxon>Pseudochrobactrum</taxon>
    </lineage>
</organism>
<comment type="caution">
    <text evidence="9">The sequence shown here is derived from an EMBL/GenBank/DDBJ whole genome shotgun (WGS) entry which is preliminary data.</text>
</comment>
<sequence length="1099" mass="117555">MSMRIPRSNFSIATSDRFAASADMREPVSPPHEVQSFEQVAAGSFISETQYQPEEQVFAGTDFAEAEVPSPLSYAPAVVTEIVPATAAETVTSIPTYPLRSKQMSNNFAVKHWMDQERAAPAEEPTVVAQSAAQQAAPVAAPQAVAAPVHPKPANPTMIMNSPHVAYQGLSVREQFGSDEKVWKNAFALAENVRFTRTPENELMRLRAKLIEEFGAEEETQPVVAHEQAAAPAAQAVQPAVVTTAAATQPVRTAPVLRGPSSMIVAARLRLPVVPVAPHVEAMAPLAGAVSSPVISVIPEAEVVNAVVSHLPQTPVVAEVTAAPAVESEQSSLQLSHLSDFAFWEFAGLPDILPASTTPVVTVAEAVEVVAPVAAIAVEETAAAPVIETKSILSMFRAVELRPVQDVVQEKTEEVVAAEPAVVVEPQVSVPAEAPAEIATPVIEAVQVTENIVAEAAPVETAPAVAQVSNPFLPSFSFGLSGYQMPVYSIATQALLVPSSLSEVAAPVEQEQEQVVAAEATIETAPEAVVEQSEPVADVADVVAEQVEAPAEKAAVPVTFAAAPAAARNSSSSINLSIFSPTAIETGTVMSGEGYEYPPRALLQEPIYKDGAIISQEMLERSAGLLESILEDFGVRGEIIHVRPGPVVTLYEFEPAPGVKSSRVIGLADDIARSMSALSARVAVVPGRNVIGIELPNSIRETVYFRELIESPAFERTNCRLALCLGKTIGGEPVIAELAKMPHLLVAGTTGSGKSVAINTMILSLLYRLKPEECRLIMIDPKMLELSIYDGIPHLLTPVVTDPKKAVVALKWTVREMEERYRKMSRLGVRNIDGYNARAAAAREKGETVTCTVQAGFDKATGEILYEEQEMDLTPMPYIVVIVDEMADLMMVAGKEIEGAIQRLAQMARAAGIHLIMATQRPSVDVITGTIKANFPTRISFQVTSKIDSRTILGEQGAEQLLGQGDMLHMAGGGRIVRVHGPFVSDEEVEKVVNHLKEQGRPDYLATVTADEEETDAVEDDSAVFDKSDMGSEDGDDLYEKAVKVVLRDKKCSTSYIQRRLSIGYNRAASLVERMEQEGLVGAANHVGKREILGQNDGM</sequence>
<keyword evidence="4" id="KW-0238">DNA-binding</keyword>
<evidence type="ECO:0000256" key="3">
    <source>
        <dbReference type="ARBA" id="ARBA00022840"/>
    </source>
</evidence>
<keyword evidence="3 7" id="KW-0067">ATP-binding</keyword>
<dbReference type="GO" id="GO:0003677">
    <property type="term" value="F:DNA binding"/>
    <property type="evidence" value="ECO:0007669"/>
    <property type="project" value="UniProtKB-KW"/>
</dbReference>
<dbReference type="SMART" id="SM00382">
    <property type="entry name" value="AAA"/>
    <property type="match status" value="1"/>
</dbReference>
<dbReference type="GO" id="GO:0005524">
    <property type="term" value="F:ATP binding"/>
    <property type="evidence" value="ECO:0007669"/>
    <property type="project" value="UniProtKB-UniRule"/>
</dbReference>
<dbReference type="EMBL" id="QNRH01000002">
    <property type="protein sequence ID" value="RBO97666.1"/>
    <property type="molecule type" value="Genomic_DNA"/>
</dbReference>
<evidence type="ECO:0000256" key="5">
    <source>
        <dbReference type="ARBA" id="ARBA00024784"/>
    </source>
</evidence>
<dbReference type="PANTHER" id="PTHR22683">
    <property type="entry name" value="SPORULATION PROTEIN RELATED"/>
    <property type="match status" value="1"/>
</dbReference>
<keyword evidence="2 7" id="KW-0547">Nucleotide-binding</keyword>
<proteinExistence type="inferred from homology"/>
<dbReference type="InterPro" id="IPR002543">
    <property type="entry name" value="FtsK_dom"/>
</dbReference>
<dbReference type="PROSITE" id="PS50901">
    <property type="entry name" value="FTSK"/>
    <property type="match status" value="1"/>
</dbReference>
<evidence type="ECO:0000256" key="7">
    <source>
        <dbReference type="PROSITE-ProRule" id="PRU00289"/>
    </source>
</evidence>
<feature type="binding site" evidence="7">
    <location>
        <begin position="748"/>
        <end position="755"/>
    </location>
    <ligand>
        <name>ATP</name>
        <dbReference type="ChEBI" id="CHEBI:30616"/>
    </ligand>
</feature>
<evidence type="ECO:0000256" key="1">
    <source>
        <dbReference type="ARBA" id="ARBA00006474"/>
    </source>
</evidence>
<comment type="function">
    <text evidence="5">Essential cell division protein that coordinates cell division and chromosome segregation. The N-terminus is involved in assembly of the cell-division machinery. The C-terminus functions as a DNA motor that moves dsDNA in an ATP-dependent manner towards the dif recombination site, which is located within the replication terminus region. Translocation stops specifically at Xer-dif sites, where FtsK interacts with the Xer recombinase, allowing activation of chromosome unlinking by recombination. FtsK orienting polar sequences (KOPS) guide the direction of DNA translocation. FtsK can remove proteins from DNA as it translocates, but translocation stops specifically at XerCD-dif site, thereby preventing removal of XerC and XerD from dif.</text>
</comment>
<dbReference type="Gene3D" id="1.10.10.10">
    <property type="entry name" value="Winged helix-like DNA-binding domain superfamily/Winged helix DNA-binding domain"/>
    <property type="match status" value="1"/>
</dbReference>
<feature type="domain" description="FtsK" evidence="8">
    <location>
        <begin position="731"/>
        <end position="950"/>
    </location>
</feature>
<dbReference type="AlphaFoldDB" id="A0A366E5K5"/>
<dbReference type="InterPro" id="IPR018541">
    <property type="entry name" value="Ftsk_gamma"/>
</dbReference>
<comment type="similarity">
    <text evidence="1">Belongs to the FtsK/SpoIIIE/SftA family.</text>
</comment>
<dbReference type="Pfam" id="PF17854">
    <property type="entry name" value="FtsK_alpha"/>
    <property type="match status" value="1"/>
</dbReference>
<dbReference type="InterPro" id="IPR027417">
    <property type="entry name" value="P-loop_NTPase"/>
</dbReference>
<dbReference type="InterPro" id="IPR003593">
    <property type="entry name" value="AAA+_ATPase"/>
</dbReference>
<gene>
    <name evidence="9" type="ORF">DFR47_102453</name>
</gene>
<dbReference type="Gene3D" id="3.30.980.40">
    <property type="match status" value="1"/>
</dbReference>